<sequence length="109" mass="12198">MMRAIILFLTAVQTIVSSLTAPQYKEVPSNCDHEWKGLESPLNGASLHVALALCSISDYQQDCVGVRCNTTTAECDLITNTTQFVRCLEQVKPFETLLYLRSQFVKSRP</sequence>
<keyword evidence="3" id="KW-1185">Reference proteome</keyword>
<comment type="caution">
    <text evidence="2">The sequence shown here is derived from an EMBL/GenBank/DDBJ whole genome shotgun (WGS) entry which is preliminary data.</text>
</comment>
<feature type="signal peptide" evidence="1">
    <location>
        <begin position="1"/>
        <end position="17"/>
    </location>
</feature>
<feature type="non-terminal residue" evidence="2">
    <location>
        <position position="109"/>
    </location>
</feature>
<evidence type="ECO:0000256" key="1">
    <source>
        <dbReference type="SAM" id="SignalP"/>
    </source>
</evidence>
<evidence type="ECO:0000313" key="3">
    <source>
        <dbReference type="Proteomes" id="UP000318571"/>
    </source>
</evidence>
<reference evidence="2 3" key="1">
    <citation type="journal article" date="2018" name="Nat. Ecol. Evol.">
        <title>Genomic signatures of mitonuclear coevolution across populations of Tigriopus californicus.</title>
        <authorList>
            <person name="Barreto F.S."/>
            <person name="Watson E.T."/>
            <person name="Lima T.G."/>
            <person name="Willett C.S."/>
            <person name="Edmands S."/>
            <person name="Li W."/>
            <person name="Burton R.S."/>
        </authorList>
    </citation>
    <scope>NUCLEOTIDE SEQUENCE [LARGE SCALE GENOMIC DNA]</scope>
    <source>
        <strain evidence="2 3">San Diego</strain>
    </source>
</reference>
<protein>
    <recommendedName>
        <fullName evidence="4">Secreted protein</fullName>
    </recommendedName>
</protein>
<name>A0A553PSU2_TIGCA</name>
<evidence type="ECO:0000313" key="2">
    <source>
        <dbReference type="EMBL" id="TRY80758.1"/>
    </source>
</evidence>
<keyword evidence="1" id="KW-0732">Signal</keyword>
<dbReference type="Proteomes" id="UP000318571">
    <property type="component" value="Chromosome 12"/>
</dbReference>
<dbReference type="AlphaFoldDB" id="A0A553PSU2"/>
<feature type="chain" id="PRO_5022151084" description="Secreted protein" evidence="1">
    <location>
        <begin position="18"/>
        <end position="109"/>
    </location>
</feature>
<organism evidence="2 3">
    <name type="scientific">Tigriopus californicus</name>
    <name type="common">Marine copepod</name>
    <dbReference type="NCBI Taxonomy" id="6832"/>
    <lineage>
        <taxon>Eukaryota</taxon>
        <taxon>Metazoa</taxon>
        <taxon>Ecdysozoa</taxon>
        <taxon>Arthropoda</taxon>
        <taxon>Crustacea</taxon>
        <taxon>Multicrustacea</taxon>
        <taxon>Hexanauplia</taxon>
        <taxon>Copepoda</taxon>
        <taxon>Harpacticoida</taxon>
        <taxon>Harpacticidae</taxon>
        <taxon>Tigriopus</taxon>
    </lineage>
</organism>
<dbReference type="EMBL" id="VCGU01000001">
    <property type="protein sequence ID" value="TRY80758.1"/>
    <property type="molecule type" value="Genomic_DNA"/>
</dbReference>
<evidence type="ECO:0008006" key="4">
    <source>
        <dbReference type="Google" id="ProtNLM"/>
    </source>
</evidence>
<gene>
    <name evidence="2" type="ORF">TCAL_13382</name>
</gene>
<proteinExistence type="predicted"/>
<accession>A0A553PSU2</accession>